<dbReference type="STRING" id="1855383.SAMN05216548_10577"/>
<protein>
    <recommendedName>
        <fullName evidence="3">Nucleotidyltransferase family protein</fullName>
    </recommendedName>
</protein>
<accession>A0A1H9GLS0</accession>
<sequence length="203" mass="22825">MRGNVDVAEDERRARLEAIVRADPTLMLLLRTLRSVDLPQWRLAAGCLYQTVWSVLSDVPRGTGIRDYDIVYFDADPSWEAEDRAIRRVGDDLKKVGFEGVAEVRNQARVHLWYEERFGAPYAALASADEALSRYAAIVHAVAVRLGPDDRLDIAAPFGLADLFDMVIRPNEANLAPGSYLAKAERARAIWPRLTVLPWHREG</sequence>
<evidence type="ECO:0000313" key="1">
    <source>
        <dbReference type="EMBL" id="SEQ50868.1"/>
    </source>
</evidence>
<dbReference type="InterPro" id="IPR009267">
    <property type="entry name" value="NTP_transf_6"/>
</dbReference>
<dbReference type="AlphaFoldDB" id="A0A1H9GLS0"/>
<evidence type="ECO:0000313" key="2">
    <source>
        <dbReference type="Proteomes" id="UP000199647"/>
    </source>
</evidence>
<name>A0A1H9GLS0_9HYPH</name>
<dbReference type="Pfam" id="PF06042">
    <property type="entry name" value="NTP_transf_6"/>
    <property type="match status" value="1"/>
</dbReference>
<keyword evidence="2" id="KW-1185">Reference proteome</keyword>
<dbReference type="Proteomes" id="UP000199647">
    <property type="component" value="Unassembled WGS sequence"/>
</dbReference>
<evidence type="ECO:0008006" key="3">
    <source>
        <dbReference type="Google" id="ProtNLM"/>
    </source>
</evidence>
<dbReference type="OrthoDB" id="9805247at2"/>
<dbReference type="PANTHER" id="PTHR39166:SF1">
    <property type="entry name" value="BLL1166 PROTEIN"/>
    <property type="match status" value="1"/>
</dbReference>
<gene>
    <name evidence="1" type="ORF">SAMN05216548_10577</name>
</gene>
<dbReference type="RefSeq" id="WP_092496224.1">
    <property type="nucleotide sequence ID" value="NZ_FOFG01000005.1"/>
</dbReference>
<proteinExistence type="predicted"/>
<reference evidence="1 2" key="1">
    <citation type="submission" date="2016-10" db="EMBL/GenBank/DDBJ databases">
        <authorList>
            <person name="de Groot N.N."/>
        </authorList>
    </citation>
    <scope>NUCLEOTIDE SEQUENCE [LARGE SCALE GENOMIC DNA]</scope>
    <source>
        <strain evidence="1 2">A52C2</strain>
    </source>
</reference>
<dbReference type="EMBL" id="FOFG01000005">
    <property type="protein sequence ID" value="SEQ50868.1"/>
    <property type="molecule type" value="Genomic_DNA"/>
</dbReference>
<dbReference type="PANTHER" id="PTHR39166">
    <property type="entry name" value="BLL1166 PROTEIN"/>
    <property type="match status" value="1"/>
</dbReference>
<organism evidence="1 2">
    <name type="scientific">Faunimonas pinastri</name>
    <dbReference type="NCBI Taxonomy" id="1855383"/>
    <lineage>
        <taxon>Bacteria</taxon>
        <taxon>Pseudomonadati</taxon>
        <taxon>Pseudomonadota</taxon>
        <taxon>Alphaproteobacteria</taxon>
        <taxon>Hyphomicrobiales</taxon>
        <taxon>Afifellaceae</taxon>
        <taxon>Faunimonas</taxon>
    </lineage>
</organism>